<keyword evidence="7" id="KW-0813">Transport</keyword>
<feature type="transmembrane region" description="Helical" evidence="7">
    <location>
        <begin position="343"/>
        <end position="368"/>
    </location>
</feature>
<evidence type="ECO:0000256" key="7">
    <source>
        <dbReference type="RuleBase" id="RU362018"/>
    </source>
</evidence>
<keyword evidence="3" id="KW-1003">Cell membrane</keyword>
<dbReference type="STRING" id="1548547.BA177_15525"/>
<feature type="transmembrane region" description="Helical" evidence="7">
    <location>
        <begin position="249"/>
        <end position="271"/>
    </location>
</feature>
<dbReference type="GO" id="GO:0015293">
    <property type="term" value="F:symporter activity"/>
    <property type="evidence" value="ECO:0007669"/>
    <property type="project" value="TreeGrafter"/>
</dbReference>
<proteinExistence type="inferred from homology"/>
<dbReference type="RefSeq" id="WP_068617688.1">
    <property type="nucleotide sequence ID" value="NZ_CP016268.1"/>
</dbReference>
<feature type="transmembrane region" description="Helical" evidence="7">
    <location>
        <begin position="87"/>
        <end position="108"/>
    </location>
</feature>
<dbReference type="InterPro" id="IPR011642">
    <property type="entry name" value="Gate_dom"/>
</dbReference>
<feature type="domain" description="Concentrative nucleoside transporter C-terminal" evidence="9">
    <location>
        <begin position="191"/>
        <end position="398"/>
    </location>
</feature>
<evidence type="ECO:0000259" key="8">
    <source>
        <dbReference type="Pfam" id="PF01773"/>
    </source>
</evidence>
<dbReference type="InterPro" id="IPR008276">
    <property type="entry name" value="C_nuclsd_transpt"/>
</dbReference>
<dbReference type="Pfam" id="PF07670">
    <property type="entry name" value="Gate"/>
    <property type="match status" value="1"/>
</dbReference>
<feature type="transmembrane region" description="Helical" evidence="7">
    <location>
        <begin position="283"/>
        <end position="304"/>
    </location>
</feature>
<feature type="transmembrane region" description="Helical" evidence="7">
    <location>
        <begin position="191"/>
        <end position="211"/>
    </location>
</feature>
<feature type="transmembrane region" description="Helical" evidence="7">
    <location>
        <begin position="28"/>
        <end position="46"/>
    </location>
</feature>
<evidence type="ECO:0000259" key="9">
    <source>
        <dbReference type="Pfam" id="PF07662"/>
    </source>
</evidence>
<evidence type="ECO:0000313" key="12">
    <source>
        <dbReference type="Proteomes" id="UP000092695"/>
    </source>
</evidence>
<dbReference type="InterPro" id="IPR002668">
    <property type="entry name" value="CNT_N_dom"/>
</dbReference>
<feature type="domain" description="Concentrative nucleoside transporter N-terminal" evidence="8">
    <location>
        <begin position="5"/>
        <end position="77"/>
    </location>
</feature>
<evidence type="ECO:0000256" key="4">
    <source>
        <dbReference type="ARBA" id="ARBA00022692"/>
    </source>
</evidence>
<evidence type="ECO:0000256" key="1">
    <source>
        <dbReference type="ARBA" id="ARBA00004651"/>
    </source>
</evidence>
<evidence type="ECO:0000256" key="3">
    <source>
        <dbReference type="ARBA" id="ARBA00022475"/>
    </source>
</evidence>
<accession>A0A193LIS2</accession>
<dbReference type="NCBIfam" id="TIGR00804">
    <property type="entry name" value="nupC"/>
    <property type="match status" value="1"/>
</dbReference>
<dbReference type="InterPro" id="IPR018270">
    <property type="entry name" value="C_nuclsd_transpt_met_bac"/>
</dbReference>
<comment type="similarity">
    <text evidence="2 7">Belongs to the concentrative nucleoside transporter (CNT) (TC 2.A.41) family.</text>
</comment>
<feature type="transmembrane region" description="Helical" evidence="7">
    <location>
        <begin position="380"/>
        <end position="403"/>
    </location>
</feature>
<evidence type="ECO:0000259" key="10">
    <source>
        <dbReference type="Pfam" id="PF07670"/>
    </source>
</evidence>
<comment type="subcellular location">
    <subcellularLocation>
        <location evidence="1">Cell membrane</location>
        <topology evidence="1">Multi-pass membrane protein</topology>
    </subcellularLocation>
</comment>
<dbReference type="Proteomes" id="UP000092695">
    <property type="component" value="Chromosome"/>
</dbReference>
<name>A0A193LIS2_9GAMM</name>
<evidence type="ECO:0000256" key="6">
    <source>
        <dbReference type="ARBA" id="ARBA00023136"/>
    </source>
</evidence>
<dbReference type="KEGG" id="woc:BA177_15525"/>
<dbReference type="InterPro" id="IPR011657">
    <property type="entry name" value="CNT_C_dom"/>
</dbReference>
<gene>
    <name evidence="11" type="ORF">BA177_15525</name>
</gene>
<keyword evidence="12" id="KW-1185">Reference proteome</keyword>
<dbReference type="GO" id="GO:0005337">
    <property type="term" value="F:nucleoside transmembrane transporter activity"/>
    <property type="evidence" value="ECO:0007669"/>
    <property type="project" value="InterPro"/>
</dbReference>
<keyword evidence="4 7" id="KW-0812">Transmembrane</keyword>
<keyword evidence="6 7" id="KW-0472">Membrane</keyword>
<dbReference type="GO" id="GO:0005886">
    <property type="term" value="C:plasma membrane"/>
    <property type="evidence" value="ECO:0007669"/>
    <property type="project" value="UniProtKB-SubCell"/>
</dbReference>
<dbReference type="PANTHER" id="PTHR10590:SF4">
    <property type="entry name" value="SOLUTE CARRIER FAMILY 28 MEMBER 3"/>
    <property type="match status" value="1"/>
</dbReference>
<keyword evidence="5 7" id="KW-1133">Transmembrane helix</keyword>
<feature type="transmembrane region" description="Helical" evidence="7">
    <location>
        <begin position="163"/>
        <end position="184"/>
    </location>
</feature>
<dbReference type="PANTHER" id="PTHR10590">
    <property type="entry name" value="SODIUM/NUCLEOSIDE COTRANSPORTER"/>
    <property type="match status" value="1"/>
</dbReference>
<evidence type="ECO:0000256" key="5">
    <source>
        <dbReference type="ARBA" id="ARBA00022989"/>
    </source>
</evidence>
<evidence type="ECO:0000313" key="11">
    <source>
        <dbReference type="EMBL" id="ANO52407.1"/>
    </source>
</evidence>
<organism evidence="11 12">
    <name type="scientific">Woeseia oceani</name>
    <dbReference type="NCBI Taxonomy" id="1548547"/>
    <lineage>
        <taxon>Bacteria</taxon>
        <taxon>Pseudomonadati</taxon>
        <taxon>Pseudomonadota</taxon>
        <taxon>Gammaproteobacteria</taxon>
        <taxon>Woeseiales</taxon>
        <taxon>Woeseiaceae</taxon>
        <taxon>Woeseia</taxon>
    </lineage>
</organism>
<dbReference type="EMBL" id="CP016268">
    <property type="protein sequence ID" value="ANO52407.1"/>
    <property type="molecule type" value="Genomic_DNA"/>
</dbReference>
<dbReference type="Pfam" id="PF01773">
    <property type="entry name" value="Nucleos_tra2_N"/>
    <property type="match status" value="1"/>
</dbReference>
<dbReference type="Pfam" id="PF07662">
    <property type="entry name" value="Nucleos_tra2_C"/>
    <property type="match status" value="1"/>
</dbReference>
<feature type="domain" description="Nucleoside transporter/FeoB GTPase Gate" evidence="10">
    <location>
        <begin position="89"/>
        <end position="186"/>
    </location>
</feature>
<dbReference type="OrthoDB" id="9766455at2"/>
<evidence type="ECO:0000256" key="2">
    <source>
        <dbReference type="ARBA" id="ARBA00009033"/>
    </source>
</evidence>
<protein>
    <recommendedName>
        <fullName evidence="7">Nucleoside permease</fullName>
    </recommendedName>
</protein>
<dbReference type="AlphaFoldDB" id="A0A193LIS2"/>
<reference evidence="11 12" key="1">
    <citation type="submission" date="2016-06" db="EMBL/GenBank/DDBJ databases">
        <title>Complete genome sequence of a deep-branching marine Gamma Proteobacterium Woeseia oceani type strain XK5.</title>
        <authorList>
            <person name="Mu D."/>
            <person name="Du Z."/>
        </authorList>
    </citation>
    <scope>NUCLEOTIDE SEQUENCE [LARGE SCALE GENOMIC DNA]</scope>
    <source>
        <strain evidence="11 12">XK5</strain>
    </source>
</reference>
<sequence length="404" mass="42576">MIALLGIVALLTIAVVFSTDRRAINLRTVGIAFFLQVSIAGLIMYVPSGRDALQWVVNGVQHVINYGNDGIVFVFGNKTGESLGFTIALNVLPVIVFFSALMSLLYYLGIMQRVVGALGGLLHKLLRTSETESMSAVSNIFVGHTEAPLVVKPYLERMSDSELFAVMTGGCATIAGAVMAGYAAMGVDLKYLITASFMAAPGGLLMAKLMMPETSPSATRFDPAETGGEERAVNVFEAIGNGAATGLTLALNVGAMLLAFVAMIALLNGLLGGIGGWFGFEDLTLQFLLGKLFAPIAYLLGVPWDEANTAGSLIGQKMVINEFYAYANFVLIKESLSAQTQVIVTFALCGFANLASIAILLGGLGSIVPSRRRDIARFGLRAVIGGTLANLMSASLAGLFYSLQ</sequence>